<keyword evidence="1" id="KW-0732">Signal</keyword>
<feature type="chain" id="PRO_5020305693" description="Porin" evidence="1">
    <location>
        <begin position="25"/>
        <end position="348"/>
    </location>
</feature>
<evidence type="ECO:0008006" key="4">
    <source>
        <dbReference type="Google" id="ProtNLM"/>
    </source>
</evidence>
<evidence type="ECO:0000256" key="1">
    <source>
        <dbReference type="SAM" id="SignalP"/>
    </source>
</evidence>
<protein>
    <recommendedName>
        <fullName evidence="4">Porin</fullName>
    </recommendedName>
</protein>
<feature type="signal peptide" evidence="1">
    <location>
        <begin position="1"/>
        <end position="24"/>
    </location>
</feature>
<proteinExistence type="predicted"/>
<dbReference type="EMBL" id="RQGD01000039">
    <property type="protein sequence ID" value="TGL57125.1"/>
    <property type="molecule type" value="Genomic_DNA"/>
</dbReference>
<gene>
    <name evidence="2" type="ORF">EHQ58_15165</name>
</gene>
<accession>A0A4R9JY57</accession>
<name>A0A4R9JY57_9LEPT</name>
<comment type="caution">
    <text evidence="2">The sequence shown here is derived from an EMBL/GenBank/DDBJ whole genome shotgun (WGS) entry which is preliminary data.</text>
</comment>
<dbReference type="OrthoDB" id="326056at2"/>
<dbReference type="RefSeq" id="WP_135624753.1">
    <property type="nucleotide sequence ID" value="NZ_RQGD01000039.1"/>
</dbReference>
<sequence length="348" mass="38555">MKPTCKGSSLFVVFLIFSSIAISAKDFDTTLEKPDVLVKPDKHRIFLRALSGDGAMITPAQEEIRGADNALTIASVASGSPTLYASTFGPQFQDGKTLVTSTTKFDLEYRFEDKFRFFYETRKISQDFAYGSVIAGAFNLRSVPVSYVDTQKRIGLGYFFPVLPMLNLGASLRRVELQQTTDSNFTGFSSSLGSPSITYFSDSSQTVKMTGYVPGFGIEFKPLSWFEIHFQHLLYNLKGNDSRFDSLVLTSRGLSAVALSLGEGGATYKGYSQTIDFVFRYSSWFATRWGYTKENYLKTNNVYSFSNLDTNPALAIGSSIFVQALSEANVKYGSYNLTIEFSKGFGSN</sequence>
<keyword evidence="3" id="KW-1185">Reference proteome</keyword>
<dbReference type="Proteomes" id="UP000297693">
    <property type="component" value="Unassembled WGS sequence"/>
</dbReference>
<dbReference type="AlphaFoldDB" id="A0A4R9JY57"/>
<evidence type="ECO:0000313" key="3">
    <source>
        <dbReference type="Proteomes" id="UP000297693"/>
    </source>
</evidence>
<reference evidence="2" key="1">
    <citation type="journal article" date="2019" name="PLoS Negl. Trop. Dis.">
        <title>Revisiting the worldwide diversity of Leptospira species in the environment.</title>
        <authorList>
            <person name="Vincent A.T."/>
            <person name="Schiettekatte O."/>
            <person name="Bourhy P."/>
            <person name="Veyrier F.J."/>
            <person name="Picardeau M."/>
        </authorList>
    </citation>
    <scope>NUCLEOTIDE SEQUENCE [LARGE SCALE GENOMIC DNA]</scope>
    <source>
        <strain evidence="2">201702476</strain>
    </source>
</reference>
<organism evidence="2 3">
    <name type="scientific">Leptospira ognonensis</name>
    <dbReference type="NCBI Taxonomy" id="2484945"/>
    <lineage>
        <taxon>Bacteria</taxon>
        <taxon>Pseudomonadati</taxon>
        <taxon>Spirochaetota</taxon>
        <taxon>Spirochaetia</taxon>
        <taxon>Leptospirales</taxon>
        <taxon>Leptospiraceae</taxon>
        <taxon>Leptospira</taxon>
    </lineage>
</organism>
<evidence type="ECO:0000313" key="2">
    <source>
        <dbReference type="EMBL" id="TGL57125.1"/>
    </source>
</evidence>